<dbReference type="AlphaFoldDB" id="A0A438GHM1"/>
<comment type="caution">
    <text evidence="1">The sequence shown here is derived from an EMBL/GenBank/DDBJ whole genome shotgun (WGS) entry which is preliminary data.</text>
</comment>
<organism evidence="1 2">
    <name type="scientific">Vitis vinifera</name>
    <name type="common">Grape</name>
    <dbReference type="NCBI Taxonomy" id="29760"/>
    <lineage>
        <taxon>Eukaryota</taxon>
        <taxon>Viridiplantae</taxon>
        <taxon>Streptophyta</taxon>
        <taxon>Embryophyta</taxon>
        <taxon>Tracheophyta</taxon>
        <taxon>Spermatophyta</taxon>
        <taxon>Magnoliopsida</taxon>
        <taxon>eudicotyledons</taxon>
        <taxon>Gunneridae</taxon>
        <taxon>Pentapetalae</taxon>
        <taxon>rosids</taxon>
        <taxon>Vitales</taxon>
        <taxon>Vitaceae</taxon>
        <taxon>Viteae</taxon>
        <taxon>Vitis</taxon>
    </lineage>
</organism>
<proteinExistence type="predicted"/>
<reference evidence="1 2" key="1">
    <citation type="journal article" date="2018" name="PLoS Genet.">
        <title>Population sequencing reveals clonal diversity and ancestral inbreeding in the grapevine cultivar Chardonnay.</title>
        <authorList>
            <person name="Roach M.J."/>
            <person name="Johnson D.L."/>
            <person name="Bohlmann J."/>
            <person name="van Vuuren H.J."/>
            <person name="Jones S.J."/>
            <person name="Pretorius I.S."/>
            <person name="Schmidt S.A."/>
            <person name="Borneman A.R."/>
        </authorList>
    </citation>
    <scope>NUCLEOTIDE SEQUENCE [LARGE SCALE GENOMIC DNA]</scope>
    <source>
        <strain evidence="2">cv. Chardonnay</strain>
        <tissue evidence="1">Leaf</tissue>
    </source>
</reference>
<name>A0A438GHM1_VITVI</name>
<evidence type="ECO:0000313" key="2">
    <source>
        <dbReference type="Proteomes" id="UP000288805"/>
    </source>
</evidence>
<gene>
    <name evidence="1" type="ORF">CK203_057082</name>
</gene>
<evidence type="ECO:0000313" key="1">
    <source>
        <dbReference type="EMBL" id="RVW71708.1"/>
    </source>
</evidence>
<dbReference type="Proteomes" id="UP000288805">
    <property type="component" value="Unassembled WGS sequence"/>
</dbReference>
<accession>A0A438GHM1</accession>
<dbReference type="EMBL" id="QGNW01000431">
    <property type="protein sequence ID" value="RVW71708.1"/>
    <property type="molecule type" value="Genomic_DNA"/>
</dbReference>
<sequence>MGLSQSSLFMTRSQGALDLLSRLELSGRLGFQLGLASLVGRRLGAGYSPLIA</sequence>
<protein>
    <submittedName>
        <fullName evidence="1">Uncharacterized protein</fullName>
    </submittedName>
</protein>